<sequence length="511" mass="55029">MLDLGRSLIASAARDPDALAIVDGDVRLSYADWLRQISALVQGLADMGLRHGDRLVTAMQNNHAAASIHWACQMAGITIVPVNWRATADEITFFTENSGARAIACDGSSVDAVRASATDLPCLTYETDVDGAVRFEDVVAGSAPDASPKASADDWSIMLYTSGTTARPKGVPRRHRAERAGTLAHVAQNLMPMNDATLGVMPLYHTMGVRSLLAMTLLNGTFVCLPRFNCADALGLIADERIGSLYLVPTLYHDLLEHPDFASTDLSAVKRLGFAGASMTDGLLKRVQAAFQPELFVNHYGSSEIYTFSIEQDAVSKPGSAGKAGLNQDLRVVRMGAGDPAAVMAQGEEGEIIATLAGDEAFEGYWQRPDANEKSLRDGWYFTGDCGHFDAEGDLYVTGRVDDMIITGGENVSPVEVESCLSMHPAVEDCAAVGLPDERWGKIVTAFVKRRHAVSTEELDAHCRDSALANFKRPRRIIFVSELPKSPVGKLLRRELVAGNYTPEPEETAAG</sequence>
<accession>A8LT86</accession>
<name>A8LT86_DINSH</name>
<dbReference type="Proteomes" id="UP000006833">
    <property type="component" value="Plasmid pDSHI01"/>
</dbReference>
<dbReference type="GO" id="GO:0006631">
    <property type="term" value="P:fatty acid metabolic process"/>
    <property type="evidence" value="ECO:0007669"/>
    <property type="project" value="TreeGrafter"/>
</dbReference>
<reference evidence="6" key="1">
    <citation type="journal article" date="2010" name="ISME J.">
        <title>The complete genome sequence of the algal symbiont Dinoroseobacter shibae: a hitchhiker's guide to life in the sea.</title>
        <authorList>
            <person name="Wagner-Dobler I."/>
            <person name="Ballhausen B."/>
            <person name="Berger M."/>
            <person name="Brinkhoff T."/>
            <person name="Buchholz I."/>
            <person name="Bunk B."/>
            <person name="Cypionka H."/>
            <person name="Daniel R."/>
            <person name="Drepper T."/>
            <person name="Gerdts G."/>
            <person name="Hahnke S."/>
            <person name="Han C."/>
            <person name="Jahn D."/>
            <person name="Kalhoefer D."/>
            <person name="Kiss H."/>
            <person name="Klenk H.P."/>
            <person name="Kyrpides N."/>
            <person name="Liebl W."/>
            <person name="Liesegang H."/>
            <person name="Meincke L."/>
            <person name="Pati A."/>
            <person name="Petersen J."/>
            <person name="Piekarski T."/>
            <person name="Pommerenke C."/>
            <person name="Pradella S."/>
            <person name="Pukall R."/>
            <person name="Rabus R."/>
            <person name="Stackebrandt E."/>
            <person name="Thole S."/>
            <person name="Thompson L."/>
            <person name="Tielen P."/>
            <person name="Tomasch J."/>
            <person name="von Jan M."/>
            <person name="Wanphrut N."/>
            <person name="Wichels A."/>
            <person name="Zech H."/>
            <person name="Simon M."/>
        </authorList>
    </citation>
    <scope>NUCLEOTIDE SEQUENCE [LARGE SCALE GENOMIC DNA]</scope>
    <source>
        <strain evidence="6">DSM 16493 / NCIMB 14021 / DFL 12</strain>
    </source>
</reference>
<feature type="domain" description="AMP-dependent synthetase/ligase" evidence="3">
    <location>
        <begin position="11"/>
        <end position="366"/>
    </location>
</feature>
<evidence type="ECO:0000259" key="3">
    <source>
        <dbReference type="Pfam" id="PF00501"/>
    </source>
</evidence>
<keyword evidence="6" id="KW-1185">Reference proteome</keyword>
<dbReference type="InterPro" id="IPR000873">
    <property type="entry name" value="AMP-dep_synth/lig_dom"/>
</dbReference>
<evidence type="ECO:0000313" key="6">
    <source>
        <dbReference type="Proteomes" id="UP000006833"/>
    </source>
</evidence>
<dbReference type="OrthoDB" id="9803968at2"/>
<comment type="similarity">
    <text evidence="1">Belongs to the ATP-dependent AMP-binding enzyme family.</text>
</comment>
<dbReference type="Pfam" id="PF13193">
    <property type="entry name" value="AMP-binding_C"/>
    <property type="match status" value="1"/>
</dbReference>
<dbReference type="Pfam" id="PF00501">
    <property type="entry name" value="AMP-binding"/>
    <property type="match status" value="1"/>
</dbReference>
<dbReference type="KEGG" id="dsh:Dshi_3722"/>
<dbReference type="InterPro" id="IPR025110">
    <property type="entry name" value="AMP-bd_C"/>
</dbReference>
<keyword evidence="2 5" id="KW-0436">Ligase</keyword>
<dbReference type="HOGENOM" id="CLU_000022_59_0_5"/>
<dbReference type="SUPFAM" id="SSF56801">
    <property type="entry name" value="Acetyl-CoA synthetase-like"/>
    <property type="match status" value="1"/>
</dbReference>
<dbReference type="EMBL" id="CP000831">
    <property type="protein sequence ID" value="ABV95453.1"/>
    <property type="molecule type" value="Genomic_DNA"/>
</dbReference>
<gene>
    <name evidence="5" type="ordered locus">Dshi_3722</name>
</gene>
<evidence type="ECO:0000313" key="5">
    <source>
        <dbReference type="EMBL" id="ABV95453.1"/>
    </source>
</evidence>
<dbReference type="AlphaFoldDB" id="A8LT86"/>
<dbReference type="PANTHER" id="PTHR43201:SF5">
    <property type="entry name" value="MEDIUM-CHAIN ACYL-COA LIGASE ACSF2, MITOCHONDRIAL"/>
    <property type="match status" value="1"/>
</dbReference>
<dbReference type="InterPro" id="IPR045851">
    <property type="entry name" value="AMP-bd_C_sf"/>
</dbReference>
<dbReference type="RefSeq" id="WP_012187085.1">
    <property type="nucleotide sequence ID" value="NC_009955.1"/>
</dbReference>
<dbReference type="InterPro" id="IPR042099">
    <property type="entry name" value="ANL_N_sf"/>
</dbReference>
<organism evidence="5 6">
    <name type="scientific">Dinoroseobacter shibae (strain DSM 16493 / NCIMB 14021 / DFL 12)</name>
    <dbReference type="NCBI Taxonomy" id="398580"/>
    <lineage>
        <taxon>Bacteria</taxon>
        <taxon>Pseudomonadati</taxon>
        <taxon>Pseudomonadota</taxon>
        <taxon>Alphaproteobacteria</taxon>
        <taxon>Rhodobacterales</taxon>
        <taxon>Roseobacteraceae</taxon>
        <taxon>Dinoroseobacter</taxon>
    </lineage>
</organism>
<feature type="domain" description="AMP-binding enzyme C-terminal" evidence="4">
    <location>
        <begin position="416"/>
        <end position="490"/>
    </location>
</feature>
<protein>
    <submittedName>
        <fullName evidence="5">AMP-dependent synthetase and ligase</fullName>
    </submittedName>
</protein>
<evidence type="ECO:0000256" key="1">
    <source>
        <dbReference type="ARBA" id="ARBA00006432"/>
    </source>
</evidence>
<dbReference type="PANTHER" id="PTHR43201">
    <property type="entry name" value="ACYL-COA SYNTHETASE"/>
    <property type="match status" value="1"/>
</dbReference>
<evidence type="ECO:0000259" key="4">
    <source>
        <dbReference type="Pfam" id="PF13193"/>
    </source>
</evidence>
<dbReference type="Gene3D" id="3.30.300.30">
    <property type="match status" value="1"/>
</dbReference>
<evidence type="ECO:0000256" key="2">
    <source>
        <dbReference type="ARBA" id="ARBA00022598"/>
    </source>
</evidence>
<dbReference type="GO" id="GO:0031956">
    <property type="term" value="F:medium-chain fatty acid-CoA ligase activity"/>
    <property type="evidence" value="ECO:0007669"/>
    <property type="project" value="TreeGrafter"/>
</dbReference>
<keyword evidence="5" id="KW-0614">Plasmid</keyword>
<geneLocation type="plasmid" evidence="5 6">
    <name>pDSHI01</name>
</geneLocation>
<proteinExistence type="inferred from homology"/>
<dbReference type="Gene3D" id="3.40.50.12780">
    <property type="entry name" value="N-terminal domain of ligase-like"/>
    <property type="match status" value="1"/>
</dbReference>